<accession>A0A4D6LYG2</accession>
<evidence type="ECO:0000256" key="1">
    <source>
        <dbReference type="ARBA" id="ARBA00004479"/>
    </source>
</evidence>
<dbReference type="Proteomes" id="UP000501690">
    <property type="component" value="Linkage Group LG5"/>
</dbReference>
<evidence type="ECO:0000256" key="3">
    <source>
        <dbReference type="ARBA" id="ARBA00022692"/>
    </source>
</evidence>
<keyword evidence="5" id="KW-0677">Repeat</keyword>
<dbReference type="GO" id="GO:0016020">
    <property type="term" value="C:membrane"/>
    <property type="evidence" value="ECO:0007669"/>
    <property type="project" value="UniProtKB-SubCell"/>
</dbReference>
<evidence type="ECO:0000256" key="7">
    <source>
        <dbReference type="ARBA" id="ARBA00023136"/>
    </source>
</evidence>
<evidence type="ECO:0000259" key="11">
    <source>
        <dbReference type="Pfam" id="PF08263"/>
    </source>
</evidence>
<evidence type="ECO:0000256" key="8">
    <source>
        <dbReference type="ARBA" id="ARBA00023170"/>
    </source>
</evidence>
<evidence type="ECO:0000256" key="5">
    <source>
        <dbReference type="ARBA" id="ARBA00022737"/>
    </source>
</evidence>
<dbReference type="InterPro" id="IPR032675">
    <property type="entry name" value="LRR_dom_sf"/>
</dbReference>
<feature type="signal peptide" evidence="10">
    <location>
        <begin position="1"/>
        <end position="28"/>
    </location>
</feature>
<evidence type="ECO:0000313" key="12">
    <source>
        <dbReference type="EMBL" id="QCD93391.1"/>
    </source>
</evidence>
<evidence type="ECO:0000256" key="9">
    <source>
        <dbReference type="ARBA" id="ARBA00023180"/>
    </source>
</evidence>
<keyword evidence="4 10" id="KW-0732">Signal</keyword>
<name>A0A4D6LYG2_VIGUN</name>
<sequence>MTTTSMTNPVRFRLMMFMLCLVSHVVNGEQEMRCHPKEREALLQFKAAAVDHYGMLSSWTTPHCCQWQGIRCSNLTAHILSLHLPTGYISGEIHESLMELSLLEYLNLSSNYFGYEKIPDFLGSLRNLKYLDLA</sequence>
<evidence type="ECO:0000313" key="13">
    <source>
        <dbReference type="Proteomes" id="UP000501690"/>
    </source>
</evidence>
<organism evidence="12 13">
    <name type="scientific">Vigna unguiculata</name>
    <name type="common">Cowpea</name>
    <dbReference type="NCBI Taxonomy" id="3917"/>
    <lineage>
        <taxon>Eukaryota</taxon>
        <taxon>Viridiplantae</taxon>
        <taxon>Streptophyta</taxon>
        <taxon>Embryophyta</taxon>
        <taxon>Tracheophyta</taxon>
        <taxon>Spermatophyta</taxon>
        <taxon>Magnoliopsida</taxon>
        <taxon>eudicotyledons</taxon>
        <taxon>Gunneridae</taxon>
        <taxon>Pentapetalae</taxon>
        <taxon>rosids</taxon>
        <taxon>fabids</taxon>
        <taxon>Fabales</taxon>
        <taxon>Fabaceae</taxon>
        <taxon>Papilionoideae</taxon>
        <taxon>50 kb inversion clade</taxon>
        <taxon>NPAAA clade</taxon>
        <taxon>indigoferoid/millettioid clade</taxon>
        <taxon>Phaseoleae</taxon>
        <taxon>Vigna</taxon>
    </lineage>
</organism>
<evidence type="ECO:0000256" key="4">
    <source>
        <dbReference type="ARBA" id="ARBA00022729"/>
    </source>
</evidence>
<dbReference type="PANTHER" id="PTHR48063">
    <property type="entry name" value="LRR RECEPTOR-LIKE KINASE"/>
    <property type="match status" value="1"/>
</dbReference>
<keyword evidence="7" id="KW-0472">Membrane</keyword>
<proteinExistence type="predicted"/>
<keyword evidence="6" id="KW-1133">Transmembrane helix</keyword>
<evidence type="ECO:0000256" key="10">
    <source>
        <dbReference type="SAM" id="SignalP"/>
    </source>
</evidence>
<protein>
    <submittedName>
        <fullName evidence="12">LRR receptor-like serine/threonine-protein kinase FLS2</fullName>
    </submittedName>
</protein>
<dbReference type="AlphaFoldDB" id="A0A4D6LYG2"/>
<dbReference type="Gene3D" id="3.80.10.10">
    <property type="entry name" value="Ribonuclease Inhibitor"/>
    <property type="match status" value="1"/>
</dbReference>
<comment type="subcellular location">
    <subcellularLocation>
        <location evidence="1">Membrane</location>
        <topology evidence="1">Single-pass type I membrane protein</topology>
    </subcellularLocation>
</comment>
<keyword evidence="12" id="KW-0808">Transferase</keyword>
<dbReference type="Pfam" id="PF08263">
    <property type="entry name" value="LRRNT_2"/>
    <property type="match status" value="1"/>
</dbReference>
<keyword evidence="9" id="KW-0325">Glycoprotein</keyword>
<feature type="domain" description="Leucine-rich repeat-containing N-terminal plant-type" evidence="11">
    <location>
        <begin position="36"/>
        <end position="73"/>
    </location>
</feature>
<keyword evidence="8 12" id="KW-0675">Receptor</keyword>
<keyword evidence="3" id="KW-0812">Transmembrane</keyword>
<gene>
    <name evidence="12" type="ORF">DEO72_LG5g1466</name>
</gene>
<reference evidence="12 13" key="1">
    <citation type="submission" date="2019-04" db="EMBL/GenBank/DDBJ databases">
        <title>An improved genome assembly and genetic linkage map for asparagus bean, Vigna unguiculata ssp. sesquipedialis.</title>
        <authorList>
            <person name="Xia Q."/>
            <person name="Zhang R."/>
            <person name="Dong Y."/>
        </authorList>
    </citation>
    <scope>NUCLEOTIDE SEQUENCE [LARGE SCALE GENOMIC DNA]</scope>
    <source>
        <tissue evidence="12">Leaf</tissue>
    </source>
</reference>
<dbReference type="EMBL" id="CP039349">
    <property type="protein sequence ID" value="QCD93391.1"/>
    <property type="molecule type" value="Genomic_DNA"/>
</dbReference>
<keyword evidence="13" id="KW-1185">Reference proteome</keyword>
<evidence type="ECO:0000256" key="2">
    <source>
        <dbReference type="ARBA" id="ARBA00022614"/>
    </source>
</evidence>
<dbReference type="SUPFAM" id="SSF52058">
    <property type="entry name" value="L domain-like"/>
    <property type="match status" value="1"/>
</dbReference>
<dbReference type="GO" id="GO:0016301">
    <property type="term" value="F:kinase activity"/>
    <property type="evidence" value="ECO:0007669"/>
    <property type="project" value="UniProtKB-KW"/>
</dbReference>
<dbReference type="InterPro" id="IPR046956">
    <property type="entry name" value="RLP23-like"/>
</dbReference>
<dbReference type="InterPro" id="IPR013210">
    <property type="entry name" value="LRR_N_plant-typ"/>
</dbReference>
<keyword evidence="12" id="KW-0418">Kinase</keyword>
<feature type="chain" id="PRO_5020024168" evidence="10">
    <location>
        <begin position="29"/>
        <end position="134"/>
    </location>
</feature>
<evidence type="ECO:0000256" key="6">
    <source>
        <dbReference type="ARBA" id="ARBA00022989"/>
    </source>
</evidence>
<keyword evidence="2" id="KW-0433">Leucine-rich repeat</keyword>
<dbReference type="PANTHER" id="PTHR48063:SF98">
    <property type="entry name" value="LRR RECEPTOR-LIKE SERINE_THREONINE-PROTEIN KINASE FLS2"/>
    <property type="match status" value="1"/>
</dbReference>